<dbReference type="GO" id="GO:0003723">
    <property type="term" value="F:RNA binding"/>
    <property type="evidence" value="ECO:0007669"/>
    <property type="project" value="UniProtKB-UniRule"/>
</dbReference>
<reference evidence="4 5" key="1">
    <citation type="journal article" date="2017" name="ISME J.">
        <title>Potential for microbial H2 and metal transformations associated with novel bacteria and archaea in deep terrestrial subsurface sediments.</title>
        <authorList>
            <person name="Hernsdorf A.W."/>
            <person name="Amano Y."/>
            <person name="Miyakawa K."/>
            <person name="Ise K."/>
            <person name="Suzuki Y."/>
            <person name="Anantharaman K."/>
            <person name="Probst A."/>
            <person name="Burstein D."/>
            <person name="Thomas B.C."/>
            <person name="Banfield J.F."/>
        </authorList>
    </citation>
    <scope>NUCLEOTIDE SEQUENCE [LARGE SCALE GENOMIC DNA]</scope>
    <source>
        <strain evidence="4">HGW-Wallbacteria-1</strain>
    </source>
</reference>
<evidence type="ECO:0000256" key="2">
    <source>
        <dbReference type="PROSITE-ProRule" id="PRU00626"/>
    </source>
</evidence>
<dbReference type="SMART" id="SM01103">
    <property type="entry name" value="CRS1_YhbY"/>
    <property type="match status" value="1"/>
</dbReference>
<comment type="caution">
    <text evidence="4">The sequence shown here is derived from an EMBL/GenBank/DDBJ whole genome shotgun (WGS) entry which is preliminary data.</text>
</comment>
<evidence type="ECO:0000259" key="3">
    <source>
        <dbReference type="PROSITE" id="PS51295"/>
    </source>
</evidence>
<dbReference type="NCBIfam" id="TIGR00253">
    <property type="entry name" value="RNA_bind_YhbY"/>
    <property type="match status" value="1"/>
</dbReference>
<dbReference type="PROSITE" id="PS51295">
    <property type="entry name" value="CRM"/>
    <property type="match status" value="1"/>
</dbReference>
<dbReference type="Pfam" id="PF01985">
    <property type="entry name" value="CRS1_YhbY"/>
    <property type="match status" value="1"/>
</dbReference>
<evidence type="ECO:0000256" key="1">
    <source>
        <dbReference type="ARBA" id="ARBA00022884"/>
    </source>
</evidence>
<proteinExistence type="predicted"/>
<organism evidence="4 5">
    <name type="scientific">Candidatus Wallbacteria bacterium HGW-Wallbacteria-1</name>
    <dbReference type="NCBI Taxonomy" id="2013854"/>
    <lineage>
        <taxon>Bacteria</taxon>
        <taxon>Candidatus Walliibacteriota</taxon>
    </lineage>
</organism>
<evidence type="ECO:0000313" key="5">
    <source>
        <dbReference type="Proteomes" id="UP000233256"/>
    </source>
</evidence>
<name>A0A2N1PU56_9BACT</name>
<dbReference type="InterPro" id="IPR035920">
    <property type="entry name" value="YhbY-like_sf"/>
</dbReference>
<dbReference type="EMBL" id="PGXC01000002">
    <property type="protein sequence ID" value="PKK91812.1"/>
    <property type="molecule type" value="Genomic_DNA"/>
</dbReference>
<keyword evidence="1 2" id="KW-0694">RNA-binding</keyword>
<dbReference type="InterPro" id="IPR017924">
    <property type="entry name" value="RNA-binding_YhbY"/>
</dbReference>
<dbReference type="PANTHER" id="PTHR40065:SF3">
    <property type="entry name" value="RNA-BINDING PROTEIN YHBY"/>
    <property type="match status" value="1"/>
</dbReference>
<gene>
    <name evidence="4" type="ORF">CVV64_02785</name>
</gene>
<sequence>MIKGSQRSFLKSLANPLKSLLQIGKDGVSDDFVSHLEQTLEQKELVKVSILKNCKLDATEVANELAQRTGAEFVQAIGSKFVLYRRSIENPQIKLP</sequence>
<dbReference type="InterPro" id="IPR001890">
    <property type="entry name" value="RNA-binding_CRM"/>
</dbReference>
<dbReference type="InterPro" id="IPR051925">
    <property type="entry name" value="RNA-binding_domain"/>
</dbReference>
<dbReference type="SUPFAM" id="SSF75471">
    <property type="entry name" value="YhbY-like"/>
    <property type="match status" value="1"/>
</dbReference>
<accession>A0A2N1PU56</accession>
<protein>
    <submittedName>
        <fullName evidence="4">Ribosome assembly RNA-binding protein YhbY</fullName>
    </submittedName>
</protein>
<dbReference type="Gene3D" id="3.30.110.60">
    <property type="entry name" value="YhbY-like"/>
    <property type="match status" value="1"/>
</dbReference>
<feature type="domain" description="CRM" evidence="3">
    <location>
        <begin position="1"/>
        <end position="96"/>
    </location>
</feature>
<dbReference type="PANTHER" id="PTHR40065">
    <property type="entry name" value="RNA-BINDING PROTEIN YHBY"/>
    <property type="match status" value="1"/>
</dbReference>
<evidence type="ECO:0000313" key="4">
    <source>
        <dbReference type="EMBL" id="PKK91812.1"/>
    </source>
</evidence>
<dbReference type="Proteomes" id="UP000233256">
    <property type="component" value="Unassembled WGS sequence"/>
</dbReference>
<dbReference type="AlphaFoldDB" id="A0A2N1PU56"/>